<dbReference type="Gene3D" id="1.10.630.10">
    <property type="entry name" value="Cytochrome P450"/>
    <property type="match status" value="1"/>
</dbReference>
<dbReference type="GO" id="GO:0020037">
    <property type="term" value="F:heme binding"/>
    <property type="evidence" value="ECO:0007669"/>
    <property type="project" value="InterPro"/>
</dbReference>
<dbReference type="Pfam" id="PF00067">
    <property type="entry name" value="p450"/>
    <property type="match status" value="1"/>
</dbReference>
<evidence type="ECO:0000256" key="1">
    <source>
        <dbReference type="ARBA" id="ARBA00001971"/>
    </source>
</evidence>
<evidence type="ECO:0000256" key="3">
    <source>
        <dbReference type="ARBA" id="ARBA00022617"/>
    </source>
</evidence>
<sequence length="352" mass="40094">MKFPLHRTYRTLSQTLGPVFSLGFGSRLLVVVSSPDATDECFTKNDIVLANRPKFLSAKYMGYNYKSIVAASYNDHWCNLRRLTKLEVFSGARLNAFQSIRADEVRILLGSVARQGSFVVELRPLLSILTFNNMMRMIAGKRYFGVEDKDNEEAREFRDLLKDVFKFTGVANPGDFMPLLRWIDYKNFEKNLSALTIKIDAFLQRLIEEHRSNKGGSTMLDHLLSLQVSEPEIYSDLVIKSIMLSMLLAGTDTSSVTVEWAMSALLNHPDKMVKAREEIDRVVGTERLLHETDLPNLPYFQSIIHETFRLFPATPLLIQHEASAECRIAGYDIPRGTIVQVNTWAIHRDPSI</sequence>
<dbReference type="InterPro" id="IPR001128">
    <property type="entry name" value="Cyt_P450"/>
</dbReference>
<comment type="caution">
    <text evidence="11">The sequence shown here is derived from an EMBL/GenBank/DDBJ whole genome shotgun (WGS) entry which is preliminary data.</text>
</comment>
<accession>A0A8X8W5J9</accession>
<keyword evidence="8" id="KW-0408">Iron</keyword>
<dbReference type="PANTHER" id="PTHR47947:SF26">
    <property type="entry name" value="CYTOCHROME P450"/>
    <property type="match status" value="1"/>
</dbReference>
<gene>
    <name evidence="11" type="ORF">SASPL_150172</name>
</gene>
<comment type="subcellular location">
    <subcellularLocation>
        <location evidence="2">Membrane</location>
        <topology evidence="2">Single-pass membrane protein</topology>
    </subcellularLocation>
</comment>
<evidence type="ECO:0000256" key="6">
    <source>
        <dbReference type="ARBA" id="ARBA00022989"/>
    </source>
</evidence>
<evidence type="ECO:0000256" key="5">
    <source>
        <dbReference type="ARBA" id="ARBA00022723"/>
    </source>
</evidence>
<dbReference type="InterPro" id="IPR036396">
    <property type="entry name" value="Cyt_P450_sf"/>
</dbReference>
<keyword evidence="3" id="KW-0349">Heme</keyword>
<dbReference type="PRINTS" id="PR00463">
    <property type="entry name" value="EP450I"/>
</dbReference>
<evidence type="ECO:0000313" key="11">
    <source>
        <dbReference type="EMBL" id="KAG6388740.1"/>
    </source>
</evidence>
<evidence type="ECO:0000313" key="12">
    <source>
        <dbReference type="Proteomes" id="UP000298416"/>
    </source>
</evidence>
<evidence type="ECO:0000256" key="10">
    <source>
        <dbReference type="ARBA" id="ARBA00023136"/>
    </source>
</evidence>
<name>A0A8X8W5J9_SALSN</name>
<proteinExistence type="predicted"/>
<protein>
    <submittedName>
        <fullName evidence="11">Uncharacterized protein</fullName>
    </submittedName>
</protein>
<dbReference type="EMBL" id="PNBA02000020">
    <property type="protein sequence ID" value="KAG6388740.1"/>
    <property type="molecule type" value="Genomic_DNA"/>
</dbReference>
<keyword evidence="7" id="KW-0560">Oxidoreductase</keyword>
<dbReference type="InterPro" id="IPR050651">
    <property type="entry name" value="Plant_Cytochrome_P450_Monoox"/>
</dbReference>
<evidence type="ECO:0000256" key="4">
    <source>
        <dbReference type="ARBA" id="ARBA00022692"/>
    </source>
</evidence>
<keyword evidence="9" id="KW-0503">Monooxygenase</keyword>
<organism evidence="11">
    <name type="scientific">Salvia splendens</name>
    <name type="common">Scarlet sage</name>
    <dbReference type="NCBI Taxonomy" id="180675"/>
    <lineage>
        <taxon>Eukaryota</taxon>
        <taxon>Viridiplantae</taxon>
        <taxon>Streptophyta</taxon>
        <taxon>Embryophyta</taxon>
        <taxon>Tracheophyta</taxon>
        <taxon>Spermatophyta</taxon>
        <taxon>Magnoliopsida</taxon>
        <taxon>eudicotyledons</taxon>
        <taxon>Gunneridae</taxon>
        <taxon>Pentapetalae</taxon>
        <taxon>asterids</taxon>
        <taxon>lamiids</taxon>
        <taxon>Lamiales</taxon>
        <taxon>Lamiaceae</taxon>
        <taxon>Nepetoideae</taxon>
        <taxon>Mentheae</taxon>
        <taxon>Salviinae</taxon>
        <taxon>Salvia</taxon>
        <taxon>Salvia subgen. Calosphace</taxon>
        <taxon>core Calosphace</taxon>
    </lineage>
</organism>
<dbReference type="GO" id="GO:0005506">
    <property type="term" value="F:iron ion binding"/>
    <property type="evidence" value="ECO:0007669"/>
    <property type="project" value="InterPro"/>
</dbReference>
<dbReference type="GO" id="GO:0016114">
    <property type="term" value="P:terpenoid biosynthetic process"/>
    <property type="evidence" value="ECO:0007669"/>
    <property type="project" value="UniProtKB-ARBA"/>
</dbReference>
<reference evidence="11" key="2">
    <citation type="submission" date="2020-08" db="EMBL/GenBank/DDBJ databases">
        <title>Plant Genome Project.</title>
        <authorList>
            <person name="Zhang R.-G."/>
        </authorList>
    </citation>
    <scope>NUCLEOTIDE SEQUENCE</scope>
    <source>
        <strain evidence="11">Huo1</strain>
        <tissue evidence="11">Leaf</tissue>
    </source>
</reference>
<dbReference type="GO" id="GO:0016020">
    <property type="term" value="C:membrane"/>
    <property type="evidence" value="ECO:0007669"/>
    <property type="project" value="UniProtKB-SubCell"/>
</dbReference>
<keyword evidence="12" id="KW-1185">Reference proteome</keyword>
<reference evidence="11" key="1">
    <citation type="submission" date="2018-01" db="EMBL/GenBank/DDBJ databases">
        <authorList>
            <person name="Mao J.F."/>
        </authorList>
    </citation>
    <scope>NUCLEOTIDE SEQUENCE</scope>
    <source>
        <strain evidence="11">Huo1</strain>
        <tissue evidence="11">Leaf</tissue>
    </source>
</reference>
<dbReference type="PRINTS" id="PR00385">
    <property type="entry name" value="P450"/>
</dbReference>
<dbReference type="SUPFAM" id="SSF48264">
    <property type="entry name" value="Cytochrome P450"/>
    <property type="match status" value="1"/>
</dbReference>
<keyword evidence="6" id="KW-1133">Transmembrane helix</keyword>
<evidence type="ECO:0000256" key="8">
    <source>
        <dbReference type="ARBA" id="ARBA00023004"/>
    </source>
</evidence>
<comment type="cofactor">
    <cofactor evidence="1">
        <name>heme</name>
        <dbReference type="ChEBI" id="CHEBI:30413"/>
    </cofactor>
</comment>
<dbReference type="AlphaFoldDB" id="A0A8X8W5J9"/>
<keyword evidence="5" id="KW-0479">Metal-binding</keyword>
<evidence type="ECO:0000256" key="7">
    <source>
        <dbReference type="ARBA" id="ARBA00023002"/>
    </source>
</evidence>
<keyword evidence="10" id="KW-0472">Membrane</keyword>
<evidence type="ECO:0000256" key="9">
    <source>
        <dbReference type="ARBA" id="ARBA00023033"/>
    </source>
</evidence>
<evidence type="ECO:0000256" key="2">
    <source>
        <dbReference type="ARBA" id="ARBA00004167"/>
    </source>
</evidence>
<dbReference type="InterPro" id="IPR002401">
    <property type="entry name" value="Cyt_P450_E_grp-I"/>
</dbReference>
<keyword evidence="4" id="KW-0812">Transmembrane</keyword>
<dbReference type="PANTHER" id="PTHR47947">
    <property type="entry name" value="CYTOCHROME P450 82C3-RELATED"/>
    <property type="match status" value="1"/>
</dbReference>
<dbReference type="Proteomes" id="UP000298416">
    <property type="component" value="Unassembled WGS sequence"/>
</dbReference>
<dbReference type="GO" id="GO:0016712">
    <property type="term" value="F:oxidoreductase activity, acting on paired donors, with incorporation or reduction of molecular oxygen, reduced flavin or flavoprotein as one donor, and incorporation of one atom of oxygen"/>
    <property type="evidence" value="ECO:0007669"/>
    <property type="project" value="UniProtKB-ARBA"/>
</dbReference>